<dbReference type="AlphaFoldDB" id="A0AA97NTM2"/>
<evidence type="ECO:0000313" key="1">
    <source>
        <dbReference type="EMBL" id="ELQ36012.1"/>
    </source>
</evidence>
<accession>A0AA97NTM2</accession>
<reference evidence="1" key="1">
    <citation type="journal article" date="2012" name="PLoS Genet.">
        <title>Comparative analysis of the genomes of two field isolates of the rice blast fungus Magnaporthe oryzae.</title>
        <authorList>
            <person name="Xue M."/>
            <person name="Yang J."/>
            <person name="Li Z."/>
            <person name="Hu S."/>
            <person name="Yao N."/>
            <person name="Dean R.A."/>
            <person name="Zhao W."/>
            <person name="Shen M."/>
            <person name="Zhang H."/>
            <person name="Li C."/>
            <person name="Liu L."/>
            <person name="Cao L."/>
            <person name="Xu X."/>
            <person name="Xing Y."/>
            <person name="Hsiang T."/>
            <person name="Zhang Z."/>
            <person name="Xu J.R."/>
            <person name="Peng Y.L."/>
        </authorList>
    </citation>
    <scope>NUCLEOTIDE SEQUENCE</scope>
    <source>
        <strain evidence="1">Y34</strain>
    </source>
</reference>
<dbReference type="Proteomes" id="UP000011086">
    <property type="component" value="Unassembled WGS sequence"/>
</dbReference>
<gene>
    <name evidence="1" type="ORF">OOU_Y34scaffold00671g1</name>
</gene>
<dbReference type="EMBL" id="JH792855">
    <property type="protein sequence ID" value="ELQ36012.1"/>
    <property type="molecule type" value="Genomic_DNA"/>
</dbReference>
<proteinExistence type="predicted"/>
<organism evidence="1">
    <name type="scientific">Pyricularia oryzae (strain Y34)</name>
    <name type="common">Rice blast fungus</name>
    <name type="synonym">Magnaporthe oryzae</name>
    <dbReference type="NCBI Taxonomy" id="1143189"/>
    <lineage>
        <taxon>Eukaryota</taxon>
        <taxon>Fungi</taxon>
        <taxon>Dikarya</taxon>
        <taxon>Ascomycota</taxon>
        <taxon>Pezizomycotina</taxon>
        <taxon>Sordariomycetes</taxon>
        <taxon>Sordariomycetidae</taxon>
        <taxon>Magnaporthales</taxon>
        <taxon>Pyriculariaceae</taxon>
        <taxon>Pyricularia</taxon>
    </lineage>
</organism>
<protein>
    <submittedName>
        <fullName evidence="1">Uncharacterized protein</fullName>
    </submittedName>
</protein>
<sequence>MSHRCFLTFNRLLDWLKGPVGEVTLGPKFRKPGPGCAAWTGADSGGQRRPTAAARARVCCMDGRGWRRPRAAHSGGQGSYSGNFCVNVPPPTFKGLYLIILFAYSHVNN</sequence>
<name>A0AA97NTM2_PYRO3</name>